<name>A0A0V1ABT1_9BILA</name>
<protein>
    <submittedName>
        <fullName evidence="1">Uncharacterized protein</fullName>
    </submittedName>
</protein>
<keyword evidence="2" id="KW-1185">Reference proteome</keyword>
<comment type="caution">
    <text evidence="1">The sequence shown here is derived from an EMBL/GenBank/DDBJ whole genome shotgun (WGS) entry which is preliminary data.</text>
</comment>
<accession>A0A0V1ABT1</accession>
<reference evidence="1 2" key="1">
    <citation type="submission" date="2015-01" db="EMBL/GenBank/DDBJ databases">
        <title>Evolution of Trichinella species and genotypes.</title>
        <authorList>
            <person name="Korhonen P.K."/>
            <person name="Edoardo P."/>
            <person name="Giuseppe L.R."/>
            <person name="Gasser R.B."/>
        </authorList>
    </citation>
    <scope>NUCLEOTIDE SEQUENCE [LARGE SCALE GENOMIC DNA]</scope>
    <source>
        <strain evidence="1">ISS2496</strain>
    </source>
</reference>
<proteinExistence type="predicted"/>
<gene>
    <name evidence="1" type="ORF">T12_5726</name>
</gene>
<organism evidence="1 2">
    <name type="scientific">Trichinella patagoniensis</name>
    <dbReference type="NCBI Taxonomy" id="990121"/>
    <lineage>
        <taxon>Eukaryota</taxon>
        <taxon>Metazoa</taxon>
        <taxon>Ecdysozoa</taxon>
        <taxon>Nematoda</taxon>
        <taxon>Enoplea</taxon>
        <taxon>Dorylaimia</taxon>
        <taxon>Trichinellida</taxon>
        <taxon>Trichinellidae</taxon>
        <taxon>Trichinella</taxon>
    </lineage>
</organism>
<dbReference type="OrthoDB" id="5930305at2759"/>
<dbReference type="Proteomes" id="UP000054783">
    <property type="component" value="Unassembled WGS sequence"/>
</dbReference>
<dbReference type="AlphaFoldDB" id="A0A0V1ABT1"/>
<sequence>MGFMASWTFRLSQPRTKLYCNKISKKLFTEYHDKKTTEQTFSIMHIHSDFSIDIDLAEFWRTREAVERNCFCGGYWKIVSVNQVDLFVGLTLECEAWQKIISVSLCANMHKRQKSQTTLKYI</sequence>
<dbReference type="EMBL" id="JYDQ01000010">
    <property type="protein sequence ID" value="KRY22246.1"/>
    <property type="molecule type" value="Genomic_DNA"/>
</dbReference>
<evidence type="ECO:0000313" key="1">
    <source>
        <dbReference type="EMBL" id="KRY22246.1"/>
    </source>
</evidence>
<evidence type="ECO:0000313" key="2">
    <source>
        <dbReference type="Proteomes" id="UP000054783"/>
    </source>
</evidence>